<feature type="region of interest" description="Disordered" evidence="1">
    <location>
        <begin position="1368"/>
        <end position="1519"/>
    </location>
</feature>
<name>A0A1Q9EVW7_SYMMI</name>
<dbReference type="EMBL" id="LSRX01000057">
    <property type="protein sequence ID" value="OLQ11588.1"/>
    <property type="molecule type" value="Genomic_DNA"/>
</dbReference>
<evidence type="ECO:0000256" key="1">
    <source>
        <dbReference type="SAM" id="MobiDB-lite"/>
    </source>
</evidence>
<feature type="compositionally biased region" description="Acidic residues" evidence="1">
    <location>
        <begin position="1179"/>
        <end position="1199"/>
    </location>
</feature>
<evidence type="ECO:0000313" key="3">
    <source>
        <dbReference type="Proteomes" id="UP000186817"/>
    </source>
</evidence>
<dbReference type="InterPro" id="IPR036322">
    <property type="entry name" value="WD40_repeat_dom_sf"/>
</dbReference>
<organism evidence="2 3">
    <name type="scientific">Symbiodinium microadriaticum</name>
    <name type="common">Dinoflagellate</name>
    <name type="synonym">Zooxanthella microadriatica</name>
    <dbReference type="NCBI Taxonomy" id="2951"/>
    <lineage>
        <taxon>Eukaryota</taxon>
        <taxon>Sar</taxon>
        <taxon>Alveolata</taxon>
        <taxon>Dinophyceae</taxon>
        <taxon>Suessiales</taxon>
        <taxon>Symbiodiniaceae</taxon>
        <taxon>Symbiodinium</taxon>
    </lineage>
</organism>
<feature type="region of interest" description="Disordered" evidence="1">
    <location>
        <begin position="1547"/>
        <end position="1578"/>
    </location>
</feature>
<accession>A0A1Q9EVW7</accession>
<feature type="region of interest" description="Disordered" evidence="1">
    <location>
        <begin position="1164"/>
        <end position="1256"/>
    </location>
</feature>
<reference evidence="2 3" key="1">
    <citation type="submission" date="2016-02" db="EMBL/GenBank/DDBJ databases">
        <title>Genome analysis of coral dinoflagellate symbionts highlights evolutionary adaptations to a symbiotic lifestyle.</title>
        <authorList>
            <person name="Aranda M."/>
            <person name="Li Y."/>
            <person name="Liew Y.J."/>
            <person name="Baumgarten S."/>
            <person name="Simakov O."/>
            <person name="Wilson M."/>
            <person name="Piel J."/>
            <person name="Ashoor H."/>
            <person name="Bougouffa S."/>
            <person name="Bajic V.B."/>
            <person name="Ryu T."/>
            <person name="Ravasi T."/>
            <person name="Bayer T."/>
            <person name="Micklem G."/>
            <person name="Kim H."/>
            <person name="Bhak J."/>
            <person name="Lajeunesse T.C."/>
            <person name="Voolstra C.R."/>
        </authorList>
    </citation>
    <scope>NUCLEOTIDE SEQUENCE [LARGE SCALE GENOMIC DNA]</scope>
    <source>
        <strain evidence="2 3">CCMP2467</strain>
    </source>
</reference>
<feature type="compositionally biased region" description="Pro residues" evidence="1">
    <location>
        <begin position="1439"/>
        <end position="1451"/>
    </location>
</feature>
<protein>
    <submittedName>
        <fullName evidence="2">Uncharacterized protein</fullName>
    </submittedName>
</protein>
<sequence length="1638" mass="181958">MAQRGKKQCFADAPHAVIQQWRMPWKRAVYQGSWWYNPNQRQMQLEGVYHLEECKLSSLAIAEAFHQLAAGCEGSQIRFLELGDFSGKVVRVIALPAGQAATAMAFHGKTLFVGTQMGAVCSRSLEDSTPSDIQVQLRSAAMAGRCRVSSDVEVVPAVRFEDEVNLLRRALLEARELLLTGGCTEVHFKVWRSDRLAALRLLCAKAWQLHAGCMDAYVHHDDGGEEYGVLQPAGSGCTGPLFAFCCKEQNFVFAPHRRLHRAHLIQLFANDVVEWVGRHRERERFRVTEPKDAVGPVACAGLLILKLSAAAGRPEQQRMMLLALPLPLRRIFSPSFMAESISILLRGLQGREFDKALENVAQARELLTGGCTEVHFKVWRSDRLAALRLLCAKAWQLHAGCMDAYVHHDDGGEEYGVLQPAGSGCTALCSPSAARIQDDKAAEGLYVERFIVSDVTMPLISLGKLYRAGWYVLPQGNGLKLTDGKQSEPVNFRKQSLSAHGSIRIMQQQSQVSRAVSNVSLGGPLMSLVDGSWTRIGHRIYALWNFSRRFIDTTLIPLSELLWKRTTLISRGGVWSLVEFNEDISNMSAVGCQFPGGRINVLRAMPSASQVFSGGDNGRICKSQFVGHEPGNMTCLDVPGMEPRGVLSLQLFLNSTKLASSSINGALAVWDLTLPAELQLKPLEWFQSLDYYMTMTISPDGAFFYTTGTLGGISARYVDSVPSAVRRLKSSPLCRSNICTTSSVTLRNREPVDFPGWLEVTPLRYLNCHSGEIPKVKLQHAHAGMTELALLRTSRLDRPQAFRQQLTCPEKRRKGYGMRLVNLSNAVVHYWLSMGESWYSTPTVIDLRDTDVVGVPILHGEAVRLVTDRNCIDAAKKKASKIFSKLDYCILRSPQQAWPGPALDQVLWKHMHDNSSQFSFHIFLGRFLVGRAAMYRRPQQAPYPQNPRGEMETFARSTQDVLHSTDAKDKVLIVAHGSDMAYPKPWVSVTPQSYSMGSTGIVREVLRQQGFGEFDFNYWSMDVRALGLTDLESHTQAPRGKRGKHRSAGLATLLSIATGHPVYLPTFNSPDVFEMNWETVRLPVNLDPSDNLPDFIEKAILMSKYIFKGERRRELAWQALQMQMGNIRPDHPEADEVYEHGMQDPDRQGFQRDTDSEEITLDAVGRWAEASSDGAKEEPQDEEEEVEVEQEEGMADTEELAAAAVVESSDSDKPTPPPKGPTRKLPTIDDDGFPTVARTRQGIPLEDPKCPPPATQDDYTAVDMLEYHLYRARRLNGQEGVDELTRKMAKERARAVLLYKYPAIGDVFAKYPGGLDDNCWQNDWPGGDTIHNPNAYYTKNINEKQIAAMHPLSTDEEFIAYKAAKHRRLESTQSSLTPQQRRDNAKVKKEADLVDEDLPGGEANSAVLRDMLPADNFVVESEERRRRKAPPANLGATSKPPPAQPEKPPPVAMKTKSPPVDTVQKKAPPKANKQPVEPSYPPPGWTDDSTDTRQTAYTSAPAEFSDSAPASSSGPLDAALQQQIKRKQLELQKAKLEMDLLELQMQQSEGAQPVGPPSDAASSSLATPVSGLQPAKAKAAEPAKVLQYTKIPPSQPGEQVFPVDFRWTELFTRGEPSMFVPGLWIEDTEIGNVARISF</sequence>
<keyword evidence="3" id="KW-1185">Reference proteome</keyword>
<comment type="caution">
    <text evidence="2">The sequence shown here is derived from an EMBL/GenBank/DDBJ whole genome shotgun (WGS) entry which is preliminary data.</text>
</comment>
<evidence type="ECO:0000313" key="2">
    <source>
        <dbReference type="EMBL" id="OLQ11588.1"/>
    </source>
</evidence>
<dbReference type="Proteomes" id="UP000186817">
    <property type="component" value="Unassembled WGS sequence"/>
</dbReference>
<feature type="compositionally biased region" description="Basic and acidic residues" evidence="1">
    <location>
        <begin position="1380"/>
        <end position="1392"/>
    </location>
</feature>
<dbReference type="OrthoDB" id="10596586at2759"/>
<dbReference type="SUPFAM" id="SSF50978">
    <property type="entry name" value="WD40 repeat-like"/>
    <property type="match status" value="1"/>
</dbReference>
<gene>
    <name evidence="2" type="ORF">AK812_SmicGene4569</name>
</gene>
<feature type="compositionally biased region" description="Low complexity" evidence="1">
    <location>
        <begin position="1465"/>
        <end position="1475"/>
    </location>
</feature>
<proteinExistence type="predicted"/>